<dbReference type="EMBL" id="UYWX01005080">
    <property type="protein sequence ID" value="VDM25436.1"/>
    <property type="molecule type" value="Genomic_DNA"/>
</dbReference>
<dbReference type="GO" id="GO:0051537">
    <property type="term" value="F:2 iron, 2 sulfur cluster binding"/>
    <property type="evidence" value="ECO:0007669"/>
    <property type="project" value="UniProtKB-KW"/>
</dbReference>
<dbReference type="GO" id="GO:0009055">
    <property type="term" value="F:electron transfer activity"/>
    <property type="evidence" value="ECO:0007669"/>
    <property type="project" value="TreeGrafter"/>
</dbReference>
<reference evidence="8" key="1">
    <citation type="submission" date="2017-02" db="UniProtKB">
        <authorList>
            <consortium name="WormBaseParasite"/>
        </authorList>
    </citation>
    <scope>IDENTIFICATION</scope>
</reference>
<keyword evidence="2" id="KW-0479">Metal-binding</keyword>
<protein>
    <submittedName>
        <fullName evidence="8">2Fe-2S ferredoxin-type domain-containing protein</fullName>
    </submittedName>
</protein>
<dbReference type="AlphaFoldDB" id="A0A0R3WVA9"/>
<keyword evidence="3" id="KW-0408">Iron</keyword>
<evidence type="ECO:0000256" key="1">
    <source>
        <dbReference type="ARBA" id="ARBA00022714"/>
    </source>
</evidence>
<dbReference type="PANTHER" id="PTHR23426">
    <property type="entry name" value="FERREDOXIN/ADRENODOXIN"/>
    <property type="match status" value="1"/>
</dbReference>
<name>A0A0R3WVA9_HYDTA</name>
<evidence type="ECO:0000313" key="8">
    <source>
        <dbReference type="WBParaSite" id="TTAC_0000469901-mRNA-1"/>
    </source>
</evidence>
<feature type="domain" description="2Fe-2S ferredoxin-type" evidence="5">
    <location>
        <begin position="52"/>
        <end position="111"/>
    </location>
</feature>
<sequence length="135" mass="14648">MLRSVRRVSGLFAATFMRSNFVPRRASLEYSTDPSNSHRGASVQLTFEWPCNGTRKTVSANVGDTLLDVVSENDLDIDGFGACGGELACSTCHLILSDDVYNKLPNPPSEEELDLLDIAPNTTDTQVLVELAISV</sequence>
<dbReference type="STRING" id="6205.A0A0R3WVA9"/>
<proteinExistence type="predicted"/>
<keyword evidence="1" id="KW-0001">2Fe-2S</keyword>
<evidence type="ECO:0000256" key="3">
    <source>
        <dbReference type="ARBA" id="ARBA00023004"/>
    </source>
</evidence>
<dbReference type="Gene3D" id="3.10.20.30">
    <property type="match status" value="1"/>
</dbReference>
<dbReference type="PANTHER" id="PTHR23426:SF76">
    <property type="entry name" value="ADRENODOXIN-LIKE PROTEIN 2, MITOCHONDRIAL"/>
    <property type="match status" value="1"/>
</dbReference>
<dbReference type="SUPFAM" id="SSF54292">
    <property type="entry name" value="2Fe-2S ferredoxin-like"/>
    <property type="match status" value="1"/>
</dbReference>
<dbReference type="InterPro" id="IPR036010">
    <property type="entry name" value="2Fe-2S_ferredoxin-like_sf"/>
</dbReference>
<dbReference type="OrthoDB" id="268593at2759"/>
<evidence type="ECO:0000259" key="5">
    <source>
        <dbReference type="Pfam" id="PF00111"/>
    </source>
</evidence>
<dbReference type="WBParaSite" id="TTAC_0000469901-mRNA-1">
    <property type="protein sequence ID" value="TTAC_0000469901-mRNA-1"/>
    <property type="gene ID" value="TTAC_0000469901"/>
</dbReference>
<evidence type="ECO:0000313" key="7">
    <source>
        <dbReference type="Proteomes" id="UP000274429"/>
    </source>
</evidence>
<evidence type="ECO:0000313" key="6">
    <source>
        <dbReference type="EMBL" id="VDM25436.1"/>
    </source>
</evidence>
<dbReference type="Pfam" id="PF00111">
    <property type="entry name" value="Fer2"/>
    <property type="match status" value="1"/>
</dbReference>
<dbReference type="GO" id="GO:0005739">
    <property type="term" value="C:mitochondrion"/>
    <property type="evidence" value="ECO:0007669"/>
    <property type="project" value="TreeGrafter"/>
</dbReference>
<dbReference type="GO" id="GO:0140647">
    <property type="term" value="P:P450-containing electron transport chain"/>
    <property type="evidence" value="ECO:0007669"/>
    <property type="project" value="InterPro"/>
</dbReference>
<keyword evidence="4" id="KW-0411">Iron-sulfur</keyword>
<evidence type="ECO:0000256" key="4">
    <source>
        <dbReference type="ARBA" id="ARBA00023014"/>
    </source>
</evidence>
<dbReference type="InterPro" id="IPR001055">
    <property type="entry name" value="Adrenodoxin-like"/>
</dbReference>
<dbReference type="InterPro" id="IPR012675">
    <property type="entry name" value="Beta-grasp_dom_sf"/>
</dbReference>
<dbReference type="InterPro" id="IPR001041">
    <property type="entry name" value="2Fe-2S_ferredoxin-type"/>
</dbReference>
<dbReference type="CDD" id="cd00207">
    <property type="entry name" value="fer2"/>
    <property type="match status" value="1"/>
</dbReference>
<dbReference type="Proteomes" id="UP000274429">
    <property type="component" value="Unassembled WGS sequence"/>
</dbReference>
<evidence type="ECO:0000256" key="2">
    <source>
        <dbReference type="ARBA" id="ARBA00022723"/>
    </source>
</evidence>
<gene>
    <name evidence="6" type="ORF">TTAC_LOCUS4683</name>
</gene>
<organism evidence="8">
    <name type="scientific">Hydatigena taeniaeformis</name>
    <name type="common">Feline tapeworm</name>
    <name type="synonym">Taenia taeniaeformis</name>
    <dbReference type="NCBI Taxonomy" id="6205"/>
    <lineage>
        <taxon>Eukaryota</taxon>
        <taxon>Metazoa</taxon>
        <taxon>Spiralia</taxon>
        <taxon>Lophotrochozoa</taxon>
        <taxon>Platyhelminthes</taxon>
        <taxon>Cestoda</taxon>
        <taxon>Eucestoda</taxon>
        <taxon>Cyclophyllidea</taxon>
        <taxon>Taeniidae</taxon>
        <taxon>Hydatigera</taxon>
    </lineage>
</organism>
<accession>A0A0R3WVA9</accession>
<reference evidence="6 7" key="2">
    <citation type="submission" date="2018-11" db="EMBL/GenBank/DDBJ databases">
        <authorList>
            <consortium name="Pathogen Informatics"/>
        </authorList>
    </citation>
    <scope>NUCLEOTIDE SEQUENCE [LARGE SCALE GENOMIC DNA]</scope>
</reference>
<dbReference type="GO" id="GO:0046872">
    <property type="term" value="F:metal ion binding"/>
    <property type="evidence" value="ECO:0007669"/>
    <property type="project" value="UniProtKB-KW"/>
</dbReference>
<keyword evidence="7" id="KW-1185">Reference proteome</keyword>